<dbReference type="Gene3D" id="3.40.1410.10">
    <property type="entry name" value="Chorismate lyase-like"/>
    <property type="match status" value="1"/>
</dbReference>
<keyword evidence="1" id="KW-0805">Transcription regulation</keyword>
<dbReference type="SMART" id="SM00866">
    <property type="entry name" value="UTRA"/>
    <property type="match status" value="1"/>
</dbReference>
<dbReference type="Proteomes" id="UP000245212">
    <property type="component" value="Unassembled WGS sequence"/>
</dbReference>
<dbReference type="EMBL" id="QETA01000005">
    <property type="protein sequence ID" value="PWF22095.1"/>
    <property type="molecule type" value="Genomic_DNA"/>
</dbReference>
<name>A0A2V1JVH1_9BURK</name>
<protein>
    <submittedName>
        <fullName evidence="5">GntR family transcriptional regulator</fullName>
    </submittedName>
</protein>
<dbReference type="InterPro" id="IPR036388">
    <property type="entry name" value="WH-like_DNA-bd_sf"/>
</dbReference>
<dbReference type="Pfam" id="PF07702">
    <property type="entry name" value="UTRA"/>
    <property type="match status" value="1"/>
</dbReference>
<dbReference type="GO" id="GO:0003700">
    <property type="term" value="F:DNA-binding transcription factor activity"/>
    <property type="evidence" value="ECO:0007669"/>
    <property type="project" value="InterPro"/>
</dbReference>
<dbReference type="PANTHER" id="PTHR44846:SF1">
    <property type="entry name" value="MANNOSYL-D-GLYCERATE TRANSPORT_METABOLISM SYSTEM REPRESSOR MNGR-RELATED"/>
    <property type="match status" value="1"/>
</dbReference>
<dbReference type="InterPro" id="IPR036390">
    <property type="entry name" value="WH_DNA-bd_sf"/>
</dbReference>
<organism evidence="5 6">
    <name type="scientific">Corticimicrobacter populi</name>
    <dbReference type="NCBI Taxonomy" id="2175229"/>
    <lineage>
        <taxon>Bacteria</taxon>
        <taxon>Pseudomonadati</taxon>
        <taxon>Pseudomonadota</taxon>
        <taxon>Betaproteobacteria</taxon>
        <taxon>Burkholderiales</taxon>
        <taxon>Alcaligenaceae</taxon>
        <taxon>Corticimicrobacter</taxon>
    </lineage>
</organism>
<keyword evidence="3" id="KW-0804">Transcription</keyword>
<dbReference type="GO" id="GO:0003677">
    <property type="term" value="F:DNA binding"/>
    <property type="evidence" value="ECO:0007669"/>
    <property type="project" value="UniProtKB-KW"/>
</dbReference>
<dbReference type="SUPFAM" id="SSF64288">
    <property type="entry name" value="Chorismate lyase-like"/>
    <property type="match status" value="1"/>
</dbReference>
<reference evidence="6" key="1">
    <citation type="submission" date="2018-05" db="EMBL/GenBank/DDBJ databases">
        <authorList>
            <person name="Li Y."/>
        </authorList>
    </citation>
    <scope>NUCLEOTIDE SEQUENCE [LARGE SCALE GENOMIC DNA]</scope>
    <source>
        <strain evidence="6">3d-2-2</strain>
    </source>
</reference>
<proteinExistence type="predicted"/>
<dbReference type="InterPro" id="IPR011663">
    <property type="entry name" value="UTRA"/>
</dbReference>
<evidence type="ECO:0000256" key="3">
    <source>
        <dbReference type="ARBA" id="ARBA00023163"/>
    </source>
</evidence>
<feature type="domain" description="HTH gntR-type" evidence="4">
    <location>
        <begin position="13"/>
        <end position="81"/>
    </location>
</feature>
<dbReference type="InterPro" id="IPR000524">
    <property type="entry name" value="Tscrpt_reg_HTH_GntR"/>
</dbReference>
<dbReference type="PROSITE" id="PS50949">
    <property type="entry name" value="HTH_GNTR"/>
    <property type="match status" value="1"/>
</dbReference>
<evidence type="ECO:0000313" key="6">
    <source>
        <dbReference type="Proteomes" id="UP000245212"/>
    </source>
</evidence>
<dbReference type="SUPFAM" id="SSF46785">
    <property type="entry name" value="Winged helix' DNA-binding domain"/>
    <property type="match status" value="1"/>
</dbReference>
<dbReference type="Pfam" id="PF00392">
    <property type="entry name" value="GntR"/>
    <property type="match status" value="1"/>
</dbReference>
<gene>
    <name evidence="5" type="ORF">DD235_11965</name>
</gene>
<dbReference type="RefSeq" id="WP_109062335.1">
    <property type="nucleotide sequence ID" value="NZ_QETA01000005.1"/>
</dbReference>
<dbReference type="PANTHER" id="PTHR44846">
    <property type="entry name" value="MANNOSYL-D-GLYCERATE TRANSPORT/METABOLISM SYSTEM REPRESSOR MNGR-RELATED"/>
    <property type="match status" value="1"/>
</dbReference>
<keyword evidence="6" id="KW-1185">Reference proteome</keyword>
<evidence type="ECO:0000313" key="5">
    <source>
        <dbReference type="EMBL" id="PWF22095.1"/>
    </source>
</evidence>
<dbReference type="CDD" id="cd07377">
    <property type="entry name" value="WHTH_GntR"/>
    <property type="match status" value="1"/>
</dbReference>
<keyword evidence="2" id="KW-0238">DNA-binding</keyword>
<dbReference type="GO" id="GO:0045892">
    <property type="term" value="P:negative regulation of DNA-templated transcription"/>
    <property type="evidence" value="ECO:0007669"/>
    <property type="project" value="TreeGrafter"/>
</dbReference>
<sequence length="246" mass="27741">MTLTHAEAVDDRLPRYHQLRDDLKSRIASGAWHPDEPIPTEAELARTYAVAIGTVRKAVDMLVQEGLLLRSQGRGTYLRRPRFDRSFFRFFRQVDADGVRSVPVSRILSQSCETPCERVSQALALSSGDKVLQLKRRRSMGASSLIYEDIWLPADRFAALQALPLDEFGNLLYPLYEEKCGEIVASARETLTIEPADDVVASELGMEAGKPVVVIERLALGYDQRPIEYRLSRGAAEQFRYQIDIV</sequence>
<dbReference type="AlphaFoldDB" id="A0A2V1JVH1"/>
<dbReference type="InterPro" id="IPR050679">
    <property type="entry name" value="Bact_HTH_transcr_reg"/>
</dbReference>
<accession>A0A2V1JVH1</accession>
<dbReference type="InterPro" id="IPR028978">
    <property type="entry name" value="Chorismate_lyase_/UTRA_dom_sf"/>
</dbReference>
<evidence type="ECO:0000256" key="2">
    <source>
        <dbReference type="ARBA" id="ARBA00023125"/>
    </source>
</evidence>
<evidence type="ECO:0000259" key="4">
    <source>
        <dbReference type="PROSITE" id="PS50949"/>
    </source>
</evidence>
<evidence type="ECO:0000256" key="1">
    <source>
        <dbReference type="ARBA" id="ARBA00023015"/>
    </source>
</evidence>
<dbReference type="SMART" id="SM00345">
    <property type="entry name" value="HTH_GNTR"/>
    <property type="match status" value="1"/>
</dbReference>
<dbReference type="Gene3D" id="1.10.10.10">
    <property type="entry name" value="Winged helix-like DNA-binding domain superfamily/Winged helix DNA-binding domain"/>
    <property type="match status" value="1"/>
</dbReference>
<comment type="caution">
    <text evidence="5">The sequence shown here is derived from an EMBL/GenBank/DDBJ whole genome shotgun (WGS) entry which is preliminary data.</text>
</comment>